<dbReference type="Pfam" id="PF00004">
    <property type="entry name" value="AAA"/>
    <property type="match status" value="1"/>
</dbReference>
<dbReference type="SUPFAM" id="SSF52540">
    <property type="entry name" value="P-loop containing nucleoside triphosphate hydrolases"/>
    <property type="match status" value="1"/>
</dbReference>
<keyword evidence="3 5" id="KW-0067">ATP-binding</keyword>
<sequence length="331" mass="37913">MARADLLKKLFSSFNNNDRESFLKTAHEIIADERKKNHAILADDLEMVLNGAQKSFGHSMSTMKPTYLSKSGKEERLVEIIYPDKYFDDVILPQEKMLQLSEVIKEFQNWDILISNGVAPINKLLFYGPPGCGKTLCANVLAAEIGIPLMYVRFDALVSSYLGETASNIRKVFDLAKSDSFVILFDEFDAIGRSRSDTSEHGEIKRVVNTFLQQIDCFRGRSIIIAATNFEQSLDYAIWRRFDDTIKFDLPSNEEKLNLFILRLKQFNGPAHVFESFLNETNSFSYADVENICKTIMRGCILNGKRTYSKKDIEFAVEKQKKLVSLRRSQY</sequence>
<gene>
    <name evidence="5" type="ORF">EIO64_11865</name>
</gene>
<evidence type="ECO:0000256" key="2">
    <source>
        <dbReference type="ARBA" id="ARBA00022741"/>
    </source>
</evidence>
<dbReference type="InterPro" id="IPR003959">
    <property type="entry name" value="ATPase_AAA_core"/>
</dbReference>
<protein>
    <submittedName>
        <fullName evidence="5">ATP-binding protein</fullName>
    </submittedName>
</protein>
<dbReference type="AlphaFoldDB" id="A0A4D7AQC3"/>
<dbReference type="Gene3D" id="3.40.50.300">
    <property type="entry name" value="P-loop containing nucleotide triphosphate hydrolases"/>
    <property type="match status" value="1"/>
</dbReference>
<dbReference type="SMART" id="SM00382">
    <property type="entry name" value="AAA"/>
    <property type="match status" value="1"/>
</dbReference>
<accession>A0A4D7AQC3</accession>
<dbReference type="KEGG" id="obj:EIO64_11865"/>
<name>A0A4D7AQC3_9FIRM</name>
<evidence type="ECO:0000256" key="1">
    <source>
        <dbReference type="ARBA" id="ARBA00006914"/>
    </source>
</evidence>
<organism evidence="5 6">
    <name type="scientific">Dysosmobacter welbionis</name>
    <dbReference type="NCBI Taxonomy" id="2093857"/>
    <lineage>
        <taxon>Bacteria</taxon>
        <taxon>Bacillati</taxon>
        <taxon>Bacillota</taxon>
        <taxon>Clostridia</taxon>
        <taxon>Eubacteriales</taxon>
        <taxon>Oscillospiraceae</taxon>
        <taxon>Dysosmobacter</taxon>
    </lineage>
</organism>
<dbReference type="PANTHER" id="PTHR23073">
    <property type="entry name" value="26S PROTEASOME REGULATORY SUBUNIT"/>
    <property type="match status" value="1"/>
</dbReference>
<dbReference type="InterPro" id="IPR003593">
    <property type="entry name" value="AAA+_ATPase"/>
</dbReference>
<evidence type="ECO:0000259" key="4">
    <source>
        <dbReference type="SMART" id="SM00382"/>
    </source>
</evidence>
<dbReference type="Proteomes" id="UP000298642">
    <property type="component" value="Chromosome"/>
</dbReference>
<dbReference type="RefSeq" id="WP_136891417.1">
    <property type="nucleotide sequence ID" value="NZ_CP034413.3"/>
</dbReference>
<dbReference type="EMBL" id="CP034413">
    <property type="protein sequence ID" value="QCI59831.1"/>
    <property type="molecule type" value="Genomic_DNA"/>
</dbReference>
<dbReference type="Gene3D" id="1.10.8.60">
    <property type="match status" value="1"/>
</dbReference>
<feature type="domain" description="AAA+ ATPase" evidence="4">
    <location>
        <begin position="120"/>
        <end position="252"/>
    </location>
</feature>
<keyword evidence="2" id="KW-0547">Nucleotide-binding</keyword>
<dbReference type="InterPro" id="IPR050221">
    <property type="entry name" value="26S_Proteasome_ATPase"/>
</dbReference>
<dbReference type="GO" id="GO:0005524">
    <property type="term" value="F:ATP binding"/>
    <property type="evidence" value="ECO:0007669"/>
    <property type="project" value="UniProtKB-KW"/>
</dbReference>
<reference evidence="6" key="1">
    <citation type="submission" date="2018-12" db="EMBL/GenBank/DDBJ databases">
        <title>Dusodibacter welbiota gen. nov., sp. nov., isolated from human faeces and emended description of the Oscillibacter genus.</title>
        <authorList>
            <person name="Le Roy T."/>
            <person name="Van der Smissen P."/>
            <person name="Delzenne N."/>
            <person name="Muccioli G."/>
            <person name="Collet J.F."/>
            <person name="Cani P.D."/>
        </authorList>
    </citation>
    <scope>NUCLEOTIDE SEQUENCE [LARGE SCALE GENOMIC DNA]</scope>
    <source>
        <strain evidence="6">J115</strain>
    </source>
</reference>
<evidence type="ECO:0000313" key="6">
    <source>
        <dbReference type="Proteomes" id="UP000298642"/>
    </source>
</evidence>
<dbReference type="InterPro" id="IPR027417">
    <property type="entry name" value="P-loop_NTPase"/>
</dbReference>
<evidence type="ECO:0000313" key="5">
    <source>
        <dbReference type="EMBL" id="QCI59831.1"/>
    </source>
</evidence>
<evidence type="ECO:0000256" key="3">
    <source>
        <dbReference type="ARBA" id="ARBA00022840"/>
    </source>
</evidence>
<dbReference type="CDD" id="cd19481">
    <property type="entry name" value="RecA-like_protease"/>
    <property type="match status" value="1"/>
</dbReference>
<dbReference type="GO" id="GO:0016887">
    <property type="term" value="F:ATP hydrolysis activity"/>
    <property type="evidence" value="ECO:0007669"/>
    <property type="project" value="InterPro"/>
</dbReference>
<proteinExistence type="inferred from homology"/>
<comment type="similarity">
    <text evidence="1">Belongs to the AAA ATPase family.</text>
</comment>
<keyword evidence="6" id="KW-1185">Reference proteome</keyword>